<evidence type="ECO:0000313" key="2">
    <source>
        <dbReference type="Proteomes" id="UP000267223"/>
    </source>
</evidence>
<dbReference type="OrthoDB" id="9785907at2"/>
<dbReference type="InterPro" id="IPR036237">
    <property type="entry name" value="Xyl_isomerase-like_sf"/>
</dbReference>
<reference evidence="1 2" key="1">
    <citation type="submission" date="2018-11" db="EMBL/GenBank/DDBJ databases">
        <title>Draft genome sequence of Ferruginibacter sp. BO-59.</title>
        <authorList>
            <person name="Im W.T."/>
        </authorList>
    </citation>
    <scope>NUCLEOTIDE SEQUENCE [LARGE SCALE GENOMIC DNA]</scope>
    <source>
        <strain evidence="1 2">BO-59</strain>
    </source>
</reference>
<dbReference type="NCBIfam" id="NF035939">
    <property type="entry name" value="TIM_EboE"/>
    <property type="match status" value="1"/>
</dbReference>
<name>A0A3M9NNP9_9BACT</name>
<dbReference type="EMBL" id="RJJR01000002">
    <property type="protein sequence ID" value="RNI39125.1"/>
    <property type="molecule type" value="Genomic_DNA"/>
</dbReference>
<organism evidence="1 2">
    <name type="scientific">Hanamia caeni</name>
    <dbReference type="NCBI Taxonomy" id="2294116"/>
    <lineage>
        <taxon>Bacteria</taxon>
        <taxon>Pseudomonadati</taxon>
        <taxon>Bacteroidota</taxon>
        <taxon>Chitinophagia</taxon>
        <taxon>Chitinophagales</taxon>
        <taxon>Chitinophagaceae</taxon>
        <taxon>Hanamia</taxon>
    </lineage>
</organism>
<keyword evidence="1" id="KW-0413">Isomerase</keyword>
<evidence type="ECO:0000313" key="1">
    <source>
        <dbReference type="EMBL" id="RNI39125.1"/>
    </source>
</evidence>
<dbReference type="RefSeq" id="WP_123119690.1">
    <property type="nucleotide sequence ID" value="NZ_RJJR01000002.1"/>
</dbReference>
<sequence length="402" mass="46055">MFTVAGHLTYCTNIHPGENWRDHFASIKNNFPFIKESIAPRSPMGIGLRLSNEAAIELIKEENLSEFKEWLKEQDAYVFTMNGFPYGGFHNTVVKDQVHMPDWTTGERVDYTIRLFEILSVLLPEGMDGGVSTSPLSYKLWFKTKEQLADCRETGTSNVIKVVEALIRLHQSTGKLLHLDIEPEPDGVLESGEEFIEWFEKDLLRVGIPVIKDKLNISAQQAENLIKEHVRLCYDVCHFAIGYEPHKNIINDLQNRGIKIGKIQISAALKSKMDLNEREGIKQSFENFNEPVYLHQVVAKTIDGKLLRYPDLPAALAEIDNPAFEEWRAHFHVPIFTKSFNLLSSTQDEIAEVLSIQKENPFTNHLEVETYTWDVLPPDLKLPLQDSITRELQWVKGILDKK</sequence>
<keyword evidence="2" id="KW-1185">Reference proteome</keyword>
<dbReference type="Proteomes" id="UP000267223">
    <property type="component" value="Unassembled WGS sequence"/>
</dbReference>
<accession>A0A3M9NNP9</accession>
<dbReference type="GO" id="GO:0016853">
    <property type="term" value="F:isomerase activity"/>
    <property type="evidence" value="ECO:0007669"/>
    <property type="project" value="UniProtKB-KW"/>
</dbReference>
<protein>
    <submittedName>
        <fullName evidence="1">Xylose isomerase</fullName>
    </submittedName>
</protein>
<dbReference type="AlphaFoldDB" id="A0A3M9NNP9"/>
<comment type="caution">
    <text evidence="1">The sequence shown here is derived from an EMBL/GenBank/DDBJ whole genome shotgun (WGS) entry which is preliminary data.</text>
</comment>
<dbReference type="SUPFAM" id="SSF51658">
    <property type="entry name" value="Xylose isomerase-like"/>
    <property type="match status" value="1"/>
</dbReference>
<gene>
    <name evidence="1" type="ORF">EFY79_05645</name>
</gene>
<proteinExistence type="predicted"/>